<evidence type="ECO:0000313" key="1">
    <source>
        <dbReference type="EMBL" id="KAI8570027.1"/>
    </source>
</evidence>
<reference evidence="1" key="1">
    <citation type="submission" date="2022-02" db="EMBL/GenBank/DDBJ databases">
        <title>Plant Genome Project.</title>
        <authorList>
            <person name="Zhang R.-G."/>
        </authorList>
    </citation>
    <scope>NUCLEOTIDE SEQUENCE</scope>
    <source>
        <strain evidence="1">AT1</strain>
    </source>
</reference>
<protein>
    <submittedName>
        <fullName evidence="1">Uncharacterized protein</fullName>
    </submittedName>
</protein>
<keyword evidence="2" id="KW-1185">Reference proteome</keyword>
<dbReference type="Proteomes" id="UP001062846">
    <property type="component" value="Chromosome 1"/>
</dbReference>
<dbReference type="EMBL" id="CM046388">
    <property type="protein sequence ID" value="KAI8570027.1"/>
    <property type="molecule type" value="Genomic_DNA"/>
</dbReference>
<sequence>MLNYYFTLSRFLKFPFVSYYCMHFWFRVAVLGTRSHISRLCSALQRVGGQWSLFLVPSLILLLLSGVILGIVLSCMISDSVNFSTFLVLGKICLY</sequence>
<accession>A0ACC0PZD2</accession>
<gene>
    <name evidence="1" type="ORF">RHMOL_Rhmol01G0001400</name>
</gene>
<evidence type="ECO:0000313" key="2">
    <source>
        <dbReference type="Proteomes" id="UP001062846"/>
    </source>
</evidence>
<name>A0ACC0PZD2_RHOML</name>
<organism evidence="1 2">
    <name type="scientific">Rhododendron molle</name>
    <name type="common">Chinese azalea</name>
    <name type="synonym">Azalea mollis</name>
    <dbReference type="NCBI Taxonomy" id="49168"/>
    <lineage>
        <taxon>Eukaryota</taxon>
        <taxon>Viridiplantae</taxon>
        <taxon>Streptophyta</taxon>
        <taxon>Embryophyta</taxon>
        <taxon>Tracheophyta</taxon>
        <taxon>Spermatophyta</taxon>
        <taxon>Magnoliopsida</taxon>
        <taxon>eudicotyledons</taxon>
        <taxon>Gunneridae</taxon>
        <taxon>Pentapetalae</taxon>
        <taxon>asterids</taxon>
        <taxon>Ericales</taxon>
        <taxon>Ericaceae</taxon>
        <taxon>Ericoideae</taxon>
        <taxon>Rhodoreae</taxon>
        <taxon>Rhododendron</taxon>
    </lineage>
</organism>
<proteinExistence type="predicted"/>
<comment type="caution">
    <text evidence="1">The sequence shown here is derived from an EMBL/GenBank/DDBJ whole genome shotgun (WGS) entry which is preliminary data.</text>
</comment>